<reference evidence="1 2" key="1">
    <citation type="submission" date="2015-05" db="EMBL/GenBank/DDBJ databases">
        <title>Evolution of Trichinella species and genotypes.</title>
        <authorList>
            <person name="Korhonen P.K."/>
            <person name="Edoardo P."/>
            <person name="Giuseppe L.R."/>
            <person name="Gasser R.B."/>
        </authorList>
    </citation>
    <scope>NUCLEOTIDE SEQUENCE [LARGE SCALE GENOMIC DNA]</scope>
    <source>
        <strain evidence="1">ISS10</strain>
    </source>
</reference>
<protein>
    <submittedName>
        <fullName evidence="1">Uncharacterized protein</fullName>
    </submittedName>
</protein>
<gene>
    <name evidence="1" type="ORF">T02_12691</name>
</gene>
<sequence>MVAHNICNSSSREFNTLFWPIRATNVRMAPISGESVSLNGYIAV</sequence>
<evidence type="ECO:0000313" key="2">
    <source>
        <dbReference type="Proteomes" id="UP000054721"/>
    </source>
</evidence>
<proteinExistence type="predicted"/>
<dbReference type="Proteomes" id="UP000054721">
    <property type="component" value="Unassembled WGS sequence"/>
</dbReference>
<dbReference type="AlphaFoldDB" id="A0A0V1JRB1"/>
<comment type="caution">
    <text evidence="1">The sequence shown here is derived from an EMBL/GenBank/DDBJ whole genome shotgun (WGS) entry which is preliminary data.</text>
</comment>
<dbReference type="EMBL" id="JYDW01003843">
    <property type="protein sequence ID" value="KRZ37496.1"/>
    <property type="molecule type" value="Genomic_DNA"/>
</dbReference>
<keyword evidence="2" id="KW-1185">Reference proteome</keyword>
<accession>A0A0V1JRB1</accession>
<organism evidence="1 2">
    <name type="scientific">Trichinella nativa</name>
    <dbReference type="NCBI Taxonomy" id="6335"/>
    <lineage>
        <taxon>Eukaryota</taxon>
        <taxon>Metazoa</taxon>
        <taxon>Ecdysozoa</taxon>
        <taxon>Nematoda</taxon>
        <taxon>Enoplea</taxon>
        <taxon>Dorylaimia</taxon>
        <taxon>Trichinellida</taxon>
        <taxon>Trichinellidae</taxon>
        <taxon>Trichinella</taxon>
    </lineage>
</organism>
<evidence type="ECO:0000313" key="1">
    <source>
        <dbReference type="EMBL" id="KRZ37496.1"/>
    </source>
</evidence>
<name>A0A0V1JRB1_9BILA</name>